<sequence length="156" mass="17373">MATHRPIEPYTPTSEAITLASQALEAISAFIANPPDPITLAILDSDMQDTRITIPSGMFQLMIDVLQSVSRGEPVTILPHSAELTTQEAADILRVSRPYLVKLLDEGTIPSRKVGIYRRVLLQDLLHYQKTEKQRQSAIMSELTKEAQDMGLYDLP</sequence>
<gene>
    <name evidence="2" type="ORF">WA1_07305</name>
</gene>
<keyword evidence="3" id="KW-1185">Reference proteome</keyword>
<dbReference type="GO" id="GO:0003677">
    <property type="term" value="F:DNA binding"/>
    <property type="evidence" value="ECO:0007669"/>
    <property type="project" value="UniProtKB-KW"/>
</dbReference>
<name>A0A139WT84_9CYAN</name>
<comment type="caution">
    <text evidence="2">The sequence shown here is derived from an EMBL/GenBank/DDBJ whole genome shotgun (WGS) entry which is preliminary data.</text>
</comment>
<feature type="domain" description="Helix-turn-helix" evidence="1">
    <location>
        <begin position="84"/>
        <end position="130"/>
    </location>
</feature>
<evidence type="ECO:0000313" key="2">
    <source>
        <dbReference type="EMBL" id="KYC35617.1"/>
    </source>
</evidence>
<dbReference type="RefSeq" id="WP_017747908.1">
    <property type="nucleotide sequence ID" value="NZ_KQ976354.1"/>
</dbReference>
<organism evidence="2 3">
    <name type="scientific">Scytonema hofmannii PCC 7110</name>
    <dbReference type="NCBI Taxonomy" id="128403"/>
    <lineage>
        <taxon>Bacteria</taxon>
        <taxon>Bacillati</taxon>
        <taxon>Cyanobacteriota</taxon>
        <taxon>Cyanophyceae</taxon>
        <taxon>Nostocales</taxon>
        <taxon>Scytonemataceae</taxon>
        <taxon>Scytonema</taxon>
    </lineage>
</organism>
<reference evidence="2 3" key="1">
    <citation type="journal article" date="2013" name="Genome Biol. Evol.">
        <title>Genomes of Stigonematalean cyanobacteria (subsection V) and the evolution of oxygenic photosynthesis from prokaryotes to plastids.</title>
        <authorList>
            <person name="Dagan T."/>
            <person name="Roettger M."/>
            <person name="Stucken K."/>
            <person name="Landan G."/>
            <person name="Koch R."/>
            <person name="Major P."/>
            <person name="Gould S.B."/>
            <person name="Goremykin V.V."/>
            <person name="Rippka R."/>
            <person name="Tandeau de Marsac N."/>
            <person name="Gugger M."/>
            <person name="Lockhart P.J."/>
            <person name="Allen J.F."/>
            <person name="Brune I."/>
            <person name="Maus I."/>
            <person name="Puhler A."/>
            <person name="Martin W.F."/>
        </authorList>
    </citation>
    <scope>NUCLEOTIDE SEQUENCE [LARGE SCALE GENOMIC DNA]</scope>
    <source>
        <strain evidence="2 3">PCC 7110</strain>
    </source>
</reference>
<evidence type="ECO:0000313" key="3">
    <source>
        <dbReference type="Proteomes" id="UP000076925"/>
    </source>
</evidence>
<dbReference type="EMBL" id="ANNX02000051">
    <property type="protein sequence ID" value="KYC35617.1"/>
    <property type="molecule type" value="Genomic_DNA"/>
</dbReference>
<proteinExistence type="predicted"/>
<accession>A0A139WT84</accession>
<dbReference type="Pfam" id="PF12728">
    <property type="entry name" value="HTH_17"/>
    <property type="match status" value="1"/>
</dbReference>
<dbReference type="NCBIfam" id="TIGR01764">
    <property type="entry name" value="excise"/>
    <property type="match status" value="1"/>
</dbReference>
<dbReference type="OrthoDB" id="26212at2"/>
<evidence type="ECO:0000259" key="1">
    <source>
        <dbReference type="Pfam" id="PF12728"/>
    </source>
</evidence>
<dbReference type="STRING" id="128403.WA1_07305"/>
<dbReference type="AlphaFoldDB" id="A0A139WT84"/>
<dbReference type="InterPro" id="IPR010093">
    <property type="entry name" value="SinI_DNA-bd"/>
</dbReference>
<dbReference type="Proteomes" id="UP000076925">
    <property type="component" value="Unassembled WGS sequence"/>
</dbReference>
<protein>
    <submittedName>
        <fullName evidence="2">DNA-binding protein, excisionase family</fullName>
    </submittedName>
</protein>
<keyword evidence="2" id="KW-0238">DNA-binding</keyword>
<dbReference type="InterPro" id="IPR041657">
    <property type="entry name" value="HTH_17"/>
</dbReference>